<name>A0A1G8J1I4_9FLAO</name>
<dbReference type="OrthoDB" id="1121506at2"/>
<sequence>MTKSTLSKFLLGGCFLLLTSCEEILFEKDISKNEVILVAPVNNAQFFSTGVTFTWETVQEATKYKLQIAKPNFTDPLQIVLDTIITNTSFTHQLAIGSYEWRVQASNESYSTNYSSSFFTVVNNADFQSNIVILNTPVSNLITKTAVQSLSWQPIMDASAYQIKVIDGSNNIISDQSITGTSLNFTFPEGTYQWRVRANNGTQKTPDSSRSILVDTTAPNNPVLSSPANASTTANKSFSFQWTRTPILGSIEKDSIYIYTDSALNSLQQKKEANSPFVTNLDLGIFYWYVKSFDQAGNVSNKSAVFSFTIN</sequence>
<proteinExistence type="predicted"/>
<gene>
    <name evidence="1" type="ORF">SAMN04488062_1317</name>
</gene>
<evidence type="ECO:0000313" key="2">
    <source>
        <dbReference type="Proteomes" id="UP000199274"/>
    </source>
</evidence>
<dbReference type="STRING" id="178355.SAMN04488062_1317"/>
<evidence type="ECO:0000313" key="1">
    <source>
        <dbReference type="EMBL" id="SDI25046.1"/>
    </source>
</evidence>
<dbReference type="RefSeq" id="WP_091259521.1">
    <property type="nucleotide sequence ID" value="NZ_FNDB01000031.1"/>
</dbReference>
<evidence type="ECO:0008006" key="3">
    <source>
        <dbReference type="Google" id="ProtNLM"/>
    </source>
</evidence>
<dbReference type="PROSITE" id="PS51257">
    <property type="entry name" value="PROKAR_LIPOPROTEIN"/>
    <property type="match status" value="1"/>
</dbReference>
<dbReference type="AlphaFoldDB" id="A0A1G8J1I4"/>
<keyword evidence="2" id="KW-1185">Reference proteome</keyword>
<reference evidence="2" key="1">
    <citation type="submission" date="2016-10" db="EMBL/GenBank/DDBJ databases">
        <authorList>
            <person name="Varghese N."/>
            <person name="Submissions S."/>
        </authorList>
    </citation>
    <scope>NUCLEOTIDE SEQUENCE [LARGE SCALE GENOMIC DNA]</scope>
    <source>
        <strain evidence="2">CGMCC 1.2747</strain>
    </source>
</reference>
<dbReference type="Gene3D" id="2.60.40.10">
    <property type="entry name" value="Immunoglobulins"/>
    <property type="match status" value="2"/>
</dbReference>
<organism evidence="1 2">
    <name type="scientific">Flavobacterium omnivorum</name>
    <dbReference type="NCBI Taxonomy" id="178355"/>
    <lineage>
        <taxon>Bacteria</taxon>
        <taxon>Pseudomonadati</taxon>
        <taxon>Bacteroidota</taxon>
        <taxon>Flavobacteriia</taxon>
        <taxon>Flavobacteriales</taxon>
        <taxon>Flavobacteriaceae</taxon>
        <taxon>Flavobacterium</taxon>
    </lineage>
</organism>
<protein>
    <recommendedName>
        <fullName evidence="3">Fibronectin type-III domain-containing protein</fullName>
    </recommendedName>
</protein>
<accession>A0A1G8J1I4</accession>
<dbReference type="InterPro" id="IPR013783">
    <property type="entry name" value="Ig-like_fold"/>
</dbReference>
<dbReference type="Proteomes" id="UP000199274">
    <property type="component" value="Unassembled WGS sequence"/>
</dbReference>
<dbReference type="EMBL" id="FNDB01000031">
    <property type="protein sequence ID" value="SDI25046.1"/>
    <property type="molecule type" value="Genomic_DNA"/>
</dbReference>